<keyword evidence="2" id="KW-1185">Reference proteome</keyword>
<protein>
    <submittedName>
        <fullName evidence="1">Uncharacterized protein</fullName>
    </submittedName>
</protein>
<dbReference type="AlphaFoldDB" id="A0A1V6N5S5"/>
<gene>
    <name evidence="1" type="ORF">PENPOL_c033G05068</name>
</gene>
<evidence type="ECO:0000313" key="2">
    <source>
        <dbReference type="Proteomes" id="UP000191408"/>
    </source>
</evidence>
<comment type="caution">
    <text evidence="1">The sequence shown here is derived from an EMBL/GenBank/DDBJ whole genome shotgun (WGS) entry which is preliminary data.</text>
</comment>
<dbReference type="OrthoDB" id="3000060at2759"/>
<evidence type="ECO:0000313" key="1">
    <source>
        <dbReference type="EMBL" id="OQD60024.1"/>
    </source>
</evidence>
<proteinExistence type="predicted"/>
<dbReference type="EMBL" id="MDYM01000033">
    <property type="protein sequence ID" value="OQD60024.1"/>
    <property type="molecule type" value="Genomic_DNA"/>
</dbReference>
<reference evidence="2" key="1">
    <citation type="journal article" date="2017" name="Nat. Microbiol.">
        <title>Global analysis of biosynthetic gene clusters reveals vast potential of secondary metabolite production in Penicillium species.</title>
        <authorList>
            <person name="Nielsen J.C."/>
            <person name="Grijseels S."/>
            <person name="Prigent S."/>
            <person name="Ji B."/>
            <person name="Dainat J."/>
            <person name="Nielsen K.F."/>
            <person name="Frisvad J.C."/>
            <person name="Workman M."/>
            <person name="Nielsen J."/>
        </authorList>
    </citation>
    <scope>NUCLEOTIDE SEQUENCE [LARGE SCALE GENOMIC DNA]</scope>
    <source>
        <strain evidence="2">IBT 4502</strain>
    </source>
</reference>
<name>A0A1V6N5S5_PENPO</name>
<organism evidence="1 2">
    <name type="scientific">Penicillium polonicum</name>
    <dbReference type="NCBI Taxonomy" id="60169"/>
    <lineage>
        <taxon>Eukaryota</taxon>
        <taxon>Fungi</taxon>
        <taxon>Dikarya</taxon>
        <taxon>Ascomycota</taxon>
        <taxon>Pezizomycotina</taxon>
        <taxon>Eurotiomycetes</taxon>
        <taxon>Eurotiomycetidae</taxon>
        <taxon>Eurotiales</taxon>
        <taxon>Aspergillaceae</taxon>
        <taxon>Penicillium</taxon>
    </lineage>
</organism>
<feature type="non-terminal residue" evidence="1">
    <location>
        <position position="54"/>
    </location>
</feature>
<accession>A0A1V6N5S5</accession>
<sequence>METQKQFLEKRACQDERVRGRAQEWLKTVGRRALQSLAPRKSLQAEPHGSEIAG</sequence>
<dbReference type="Proteomes" id="UP000191408">
    <property type="component" value="Unassembled WGS sequence"/>
</dbReference>